<gene>
    <name evidence="3" type="ORF">CROQUDRAFT_720387</name>
</gene>
<reference evidence="3" key="1">
    <citation type="submission" date="2013-11" db="EMBL/GenBank/DDBJ databases">
        <title>Genome sequence of the fusiform rust pathogen reveals effectors for host alternation and coevolution with pine.</title>
        <authorList>
            <consortium name="DOE Joint Genome Institute"/>
            <person name="Smith K."/>
            <person name="Pendleton A."/>
            <person name="Kubisiak T."/>
            <person name="Anderson C."/>
            <person name="Salamov A."/>
            <person name="Aerts A."/>
            <person name="Riley R."/>
            <person name="Clum A."/>
            <person name="Lindquist E."/>
            <person name="Ence D."/>
            <person name="Campbell M."/>
            <person name="Kronenberg Z."/>
            <person name="Feau N."/>
            <person name="Dhillon B."/>
            <person name="Hamelin R."/>
            <person name="Burleigh J."/>
            <person name="Smith J."/>
            <person name="Yandell M."/>
            <person name="Nelson C."/>
            <person name="Grigoriev I."/>
            <person name="Davis J."/>
        </authorList>
    </citation>
    <scope>NUCLEOTIDE SEQUENCE</scope>
    <source>
        <strain evidence="3">G11</strain>
    </source>
</reference>
<dbReference type="AlphaFoldDB" id="A0A9P6NS73"/>
<comment type="caution">
    <text evidence="3">The sequence shown here is derived from an EMBL/GenBank/DDBJ whole genome shotgun (WGS) entry which is preliminary data.</text>
</comment>
<dbReference type="EMBL" id="MU167218">
    <property type="protein sequence ID" value="KAG0150657.1"/>
    <property type="molecule type" value="Genomic_DNA"/>
</dbReference>
<keyword evidence="2" id="KW-0732">Signal</keyword>
<evidence type="ECO:0000313" key="3">
    <source>
        <dbReference type="EMBL" id="KAG0150657.1"/>
    </source>
</evidence>
<evidence type="ECO:0000313" key="4">
    <source>
        <dbReference type="Proteomes" id="UP000886653"/>
    </source>
</evidence>
<feature type="region of interest" description="Disordered" evidence="1">
    <location>
        <begin position="83"/>
        <end position="113"/>
    </location>
</feature>
<protein>
    <submittedName>
        <fullName evidence="3">Uncharacterized protein</fullName>
    </submittedName>
</protein>
<accession>A0A9P6NS73</accession>
<name>A0A9P6NS73_9BASI</name>
<sequence>MKISSVLIIMAICVLGIYASLEELRKEWDAGTAKANGLKTLIEKNDYNPELPKLETQLLQLRTKNEELGNAILKLTAERKKKRAEKANAADEAKAAKKAEEAKAAESSNAEQG</sequence>
<keyword evidence="4" id="KW-1185">Reference proteome</keyword>
<feature type="compositionally biased region" description="Basic and acidic residues" evidence="1">
    <location>
        <begin position="85"/>
        <end position="104"/>
    </location>
</feature>
<feature type="chain" id="PRO_5040409453" evidence="2">
    <location>
        <begin position="20"/>
        <end position="113"/>
    </location>
</feature>
<evidence type="ECO:0000256" key="1">
    <source>
        <dbReference type="SAM" id="MobiDB-lite"/>
    </source>
</evidence>
<organism evidence="3 4">
    <name type="scientific">Cronartium quercuum f. sp. fusiforme G11</name>
    <dbReference type="NCBI Taxonomy" id="708437"/>
    <lineage>
        <taxon>Eukaryota</taxon>
        <taxon>Fungi</taxon>
        <taxon>Dikarya</taxon>
        <taxon>Basidiomycota</taxon>
        <taxon>Pucciniomycotina</taxon>
        <taxon>Pucciniomycetes</taxon>
        <taxon>Pucciniales</taxon>
        <taxon>Coleosporiaceae</taxon>
        <taxon>Cronartium</taxon>
    </lineage>
</organism>
<proteinExistence type="predicted"/>
<feature type="signal peptide" evidence="2">
    <location>
        <begin position="1"/>
        <end position="19"/>
    </location>
</feature>
<evidence type="ECO:0000256" key="2">
    <source>
        <dbReference type="SAM" id="SignalP"/>
    </source>
</evidence>
<dbReference type="Proteomes" id="UP000886653">
    <property type="component" value="Unassembled WGS sequence"/>
</dbReference>